<evidence type="ECO:0000256" key="1">
    <source>
        <dbReference type="ARBA" id="ARBA00001917"/>
    </source>
</evidence>
<dbReference type="InterPro" id="IPR052200">
    <property type="entry name" value="Protoporphyrinogen_IX_DH"/>
</dbReference>
<sequence length="214" mass="24967">MRALILFATDEGQTEKIARHISQRLTEQGIATDRHNIAVDPNRPIALDAYDAVIVGSPIHYSHYDVRLAEYLKQFRDLLHEMPSAFFSVSLGIMSEDDSEQDEVRKITAAYLHETDWNPLLTIHFAGALTYSKYNWLKRKLMQWVAKKEGGPTDTRFDYEFTNWKQVDLFVDQFVEFIQRCKQPDEEYAHRTMYSKPVRRYSVANLRAKAEESA</sequence>
<dbReference type="GO" id="GO:0010181">
    <property type="term" value="F:FMN binding"/>
    <property type="evidence" value="ECO:0007669"/>
    <property type="project" value="InterPro"/>
</dbReference>
<dbReference type="InterPro" id="IPR029039">
    <property type="entry name" value="Flavoprotein-like_sf"/>
</dbReference>
<dbReference type="OrthoDB" id="9795729at2"/>
<dbReference type="SUPFAM" id="SSF52218">
    <property type="entry name" value="Flavoproteins"/>
    <property type="match status" value="1"/>
</dbReference>
<dbReference type="AlphaFoldDB" id="A0A518HTZ7"/>
<dbReference type="KEGG" id="snep:Enr13x_41870"/>
<proteinExistence type="predicted"/>
<comment type="cofactor">
    <cofactor evidence="1">
        <name>FMN</name>
        <dbReference type="ChEBI" id="CHEBI:58210"/>
    </cofactor>
</comment>
<dbReference type="Pfam" id="PF12724">
    <property type="entry name" value="Flavodoxin_5"/>
    <property type="match status" value="1"/>
</dbReference>
<dbReference type="Proteomes" id="UP000319004">
    <property type="component" value="Chromosome"/>
</dbReference>
<protein>
    <submittedName>
        <fullName evidence="3">Protoporphyrinogen IX dehydrogenase [menaquinone]</fullName>
        <ecNumber evidence="3">1.3.5.3</ecNumber>
    </submittedName>
</protein>
<keyword evidence="4" id="KW-1185">Reference proteome</keyword>
<evidence type="ECO:0000313" key="3">
    <source>
        <dbReference type="EMBL" id="QDV44322.1"/>
    </source>
</evidence>
<dbReference type="InterPro" id="IPR026816">
    <property type="entry name" value="Flavodoxin_dom"/>
</dbReference>
<keyword evidence="3" id="KW-0560">Oxidoreductase</keyword>
<feature type="domain" description="Flavodoxin-like" evidence="2">
    <location>
        <begin position="3"/>
        <end position="182"/>
    </location>
</feature>
<dbReference type="GO" id="GO:0009055">
    <property type="term" value="F:electron transfer activity"/>
    <property type="evidence" value="ECO:0007669"/>
    <property type="project" value="InterPro"/>
</dbReference>
<dbReference type="Gene3D" id="3.40.50.360">
    <property type="match status" value="1"/>
</dbReference>
<dbReference type="GO" id="GO:0006783">
    <property type="term" value="P:heme biosynthetic process"/>
    <property type="evidence" value="ECO:0007669"/>
    <property type="project" value="TreeGrafter"/>
</dbReference>
<dbReference type="EMBL" id="CP037423">
    <property type="protein sequence ID" value="QDV44322.1"/>
    <property type="molecule type" value="Genomic_DNA"/>
</dbReference>
<dbReference type="RefSeq" id="WP_145388684.1">
    <property type="nucleotide sequence ID" value="NZ_CP037423.1"/>
</dbReference>
<accession>A0A518HTZ7</accession>
<name>A0A518HTZ7_9BACT</name>
<dbReference type="PANTHER" id="PTHR38030">
    <property type="entry name" value="PROTOPORPHYRINOGEN IX DEHYDROGENASE [MENAQUINONE]"/>
    <property type="match status" value="1"/>
</dbReference>
<dbReference type="PANTHER" id="PTHR38030:SF2">
    <property type="entry name" value="PROTOPORPHYRINOGEN IX DEHYDROGENASE [QUINONE]"/>
    <property type="match status" value="1"/>
</dbReference>
<dbReference type="InterPro" id="IPR008254">
    <property type="entry name" value="Flavodoxin/NO_synth"/>
</dbReference>
<organism evidence="3 4">
    <name type="scientific">Stieleria neptunia</name>
    <dbReference type="NCBI Taxonomy" id="2527979"/>
    <lineage>
        <taxon>Bacteria</taxon>
        <taxon>Pseudomonadati</taxon>
        <taxon>Planctomycetota</taxon>
        <taxon>Planctomycetia</taxon>
        <taxon>Pirellulales</taxon>
        <taxon>Pirellulaceae</taxon>
        <taxon>Stieleria</taxon>
    </lineage>
</organism>
<reference evidence="3 4" key="1">
    <citation type="submission" date="2019-03" db="EMBL/GenBank/DDBJ databases">
        <title>Deep-cultivation of Planctomycetes and their phenomic and genomic characterization uncovers novel biology.</title>
        <authorList>
            <person name="Wiegand S."/>
            <person name="Jogler M."/>
            <person name="Boedeker C."/>
            <person name="Pinto D."/>
            <person name="Vollmers J."/>
            <person name="Rivas-Marin E."/>
            <person name="Kohn T."/>
            <person name="Peeters S.H."/>
            <person name="Heuer A."/>
            <person name="Rast P."/>
            <person name="Oberbeckmann S."/>
            <person name="Bunk B."/>
            <person name="Jeske O."/>
            <person name="Meyerdierks A."/>
            <person name="Storesund J.E."/>
            <person name="Kallscheuer N."/>
            <person name="Luecker S."/>
            <person name="Lage O.M."/>
            <person name="Pohl T."/>
            <person name="Merkel B.J."/>
            <person name="Hornburger P."/>
            <person name="Mueller R.-W."/>
            <person name="Bruemmer F."/>
            <person name="Labrenz M."/>
            <person name="Spormann A.M."/>
            <person name="Op den Camp H."/>
            <person name="Overmann J."/>
            <person name="Amann R."/>
            <person name="Jetten M.S.M."/>
            <person name="Mascher T."/>
            <person name="Medema M.H."/>
            <person name="Devos D.P."/>
            <person name="Kaster A.-K."/>
            <person name="Ovreas L."/>
            <person name="Rohde M."/>
            <person name="Galperin M.Y."/>
            <person name="Jogler C."/>
        </authorList>
    </citation>
    <scope>NUCLEOTIDE SEQUENCE [LARGE SCALE GENOMIC DNA]</scope>
    <source>
        <strain evidence="3 4">Enr13</strain>
    </source>
</reference>
<dbReference type="GO" id="GO:0070819">
    <property type="term" value="F:menaquinone-dependent protoporphyrinogen oxidase activity"/>
    <property type="evidence" value="ECO:0007669"/>
    <property type="project" value="TreeGrafter"/>
</dbReference>
<evidence type="ECO:0000313" key="4">
    <source>
        <dbReference type="Proteomes" id="UP000319004"/>
    </source>
</evidence>
<dbReference type="EC" id="1.3.5.3" evidence="3"/>
<dbReference type="InterPro" id="IPR001226">
    <property type="entry name" value="Flavodoxin_CS"/>
</dbReference>
<evidence type="ECO:0000259" key="2">
    <source>
        <dbReference type="PROSITE" id="PS50902"/>
    </source>
</evidence>
<gene>
    <name evidence="3" type="primary">hemG</name>
    <name evidence="3" type="ORF">Enr13x_41870</name>
</gene>
<dbReference type="PROSITE" id="PS00201">
    <property type="entry name" value="FLAVODOXIN"/>
    <property type="match status" value="1"/>
</dbReference>
<dbReference type="PROSITE" id="PS50902">
    <property type="entry name" value="FLAVODOXIN_LIKE"/>
    <property type="match status" value="1"/>
</dbReference>